<accession>A0A497YXF3</accession>
<proteinExistence type="predicted"/>
<evidence type="ECO:0000256" key="1">
    <source>
        <dbReference type="SAM" id="SignalP"/>
    </source>
</evidence>
<feature type="signal peptide" evidence="1">
    <location>
        <begin position="1"/>
        <end position="17"/>
    </location>
</feature>
<evidence type="ECO:0008006" key="4">
    <source>
        <dbReference type="Google" id="ProtNLM"/>
    </source>
</evidence>
<sequence>MIRIVLFLVLTATGIAAQEAETPSPIKEPPMTYERLGKILFALDPDAQPHGPGFELKISETRVFVVTDTNADRMRVMVPIRTADGLTQADMQRMMQANFDTALDARYAIANGRVWAAFLHPLLSLERDQLISGIAQTVNIAQTYGTLYSSGGAQFGGGDSGELQQELFKELLKKGEEI</sequence>
<evidence type="ECO:0000313" key="3">
    <source>
        <dbReference type="Proteomes" id="UP000271700"/>
    </source>
</evidence>
<keyword evidence="1" id="KW-0732">Signal</keyword>
<organism evidence="2 3">
    <name type="scientific">Ruegeria conchae</name>
    <dbReference type="NCBI Taxonomy" id="981384"/>
    <lineage>
        <taxon>Bacteria</taxon>
        <taxon>Pseudomonadati</taxon>
        <taxon>Pseudomonadota</taxon>
        <taxon>Alphaproteobacteria</taxon>
        <taxon>Rhodobacterales</taxon>
        <taxon>Roseobacteraceae</taxon>
        <taxon>Ruegeria</taxon>
    </lineage>
</organism>
<dbReference type="SUPFAM" id="SSF69635">
    <property type="entry name" value="Type III secretory system chaperone-like"/>
    <property type="match status" value="1"/>
</dbReference>
<gene>
    <name evidence="2" type="ORF">CLV75_4078</name>
</gene>
<protein>
    <recommendedName>
        <fullName evidence="4">Sensory transduction regulator</fullName>
    </recommendedName>
</protein>
<reference evidence="2 3" key="1">
    <citation type="submission" date="2018-10" db="EMBL/GenBank/DDBJ databases">
        <title>Genomic Encyclopedia of Archaeal and Bacterial Type Strains, Phase II (KMG-II): from individual species to whole genera.</title>
        <authorList>
            <person name="Goeker M."/>
        </authorList>
    </citation>
    <scope>NUCLEOTIDE SEQUENCE [LARGE SCALE GENOMIC DNA]</scope>
    <source>
        <strain evidence="2 3">DSM 29317</strain>
    </source>
</reference>
<dbReference type="STRING" id="981384.GCA_000192475_03971"/>
<dbReference type="OrthoDB" id="571431at2"/>
<comment type="caution">
    <text evidence="2">The sequence shown here is derived from an EMBL/GenBank/DDBJ whole genome shotgun (WGS) entry which is preliminary data.</text>
</comment>
<dbReference type="EMBL" id="RCCT01000008">
    <property type="protein sequence ID" value="RLJ98954.1"/>
    <property type="molecule type" value="Genomic_DNA"/>
</dbReference>
<evidence type="ECO:0000313" key="2">
    <source>
        <dbReference type="EMBL" id="RLJ98954.1"/>
    </source>
</evidence>
<name>A0A497YXF3_9RHOB</name>
<dbReference type="Gene3D" id="3.30.1460.10">
    <property type="match status" value="1"/>
</dbReference>
<keyword evidence="3" id="KW-1185">Reference proteome</keyword>
<feature type="chain" id="PRO_5019865591" description="Sensory transduction regulator" evidence="1">
    <location>
        <begin position="18"/>
        <end position="178"/>
    </location>
</feature>
<dbReference type="Proteomes" id="UP000271700">
    <property type="component" value="Unassembled WGS sequence"/>
</dbReference>
<dbReference type="RefSeq" id="WP_010438026.1">
    <property type="nucleotide sequence ID" value="NZ_AEYW01000003.1"/>
</dbReference>
<dbReference type="AlphaFoldDB" id="A0A497YXF3"/>